<accession>A0A0L6VRE8</accession>
<gene>
    <name evidence="1" type="ORF">VP01_1172g2</name>
</gene>
<proteinExistence type="predicted"/>
<dbReference type="VEuPathDB" id="FungiDB:VP01_1172g2"/>
<comment type="caution">
    <text evidence="1">The sequence shown here is derived from an EMBL/GenBank/DDBJ whole genome shotgun (WGS) entry which is preliminary data.</text>
</comment>
<dbReference type="EMBL" id="LAVV01001921">
    <property type="protein sequence ID" value="KNZ63207.1"/>
    <property type="molecule type" value="Genomic_DNA"/>
</dbReference>
<keyword evidence="2" id="KW-1185">Reference proteome</keyword>
<dbReference type="AlphaFoldDB" id="A0A0L6VRE8"/>
<dbReference type="STRING" id="27349.A0A0L6VRE8"/>
<name>A0A0L6VRE8_9BASI</name>
<evidence type="ECO:0000313" key="1">
    <source>
        <dbReference type="EMBL" id="KNZ63207.1"/>
    </source>
</evidence>
<dbReference type="Proteomes" id="UP000037035">
    <property type="component" value="Unassembled WGS sequence"/>
</dbReference>
<sequence>MLKGGVRAFPILEFGVESLTALYMLHWPWEPVRPTPSDTFGPTSIIDGTNQKCARLKYYNKISWAKVNWICDVQPTKRSISKASSQIFLLSRNLLTSVMSSNTRRAPLPHKTSTTIPMIAIKVSILSKSGPQNESVDNNFRTMSNEKMSRLHEILLKALISCNIPLTFLENPYFQEYQSELTRSPYKLPRQVQMIEKILPMGSKSTYVVFRWLD</sequence>
<protein>
    <submittedName>
        <fullName evidence="1">Uncharacterized protein</fullName>
    </submittedName>
</protein>
<evidence type="ECO:0000313" key="2">
    <source>
        <dbReference type="Proteomes" id="UP000037035"/>
    </source>
</evidence>
<reference evidence="1 2" key="1">
    <citation type="submission" date="2015-08" db="EMBL/GenBank/DDBJ databases">
        <title>Next Generation Sequencing and Analysis of the Genome of Puccinia sorghi L Schw, the Causal Agent of Maize Common Rust.</title>
        <authorList>
            <person name="Rochi L."/>
            <person name="Burguener G."/>
            <person name="Darino M."/>
            <person name="Turjanski A."/>
            <person name="Kreff E."/>
            <person name="Dieguez M.J."/>
            <person name="Sacco F."/>
        </authorList>
    </citation>
    <scope>NUCLEOTIDE SEQUENCE [LARGE SCALE GENOMIC DNA]</scope>
    <source>
        <strain evidence="1 2">RO10H11247</strain>
    </source>
</reference>
<organism evidence="1 2">
    <name type="scientific">Puccinia sorghi</name>
    <dbReference type="NCBI Taxonomy" id="27349"/>
    <lineage>
        <taxon>Eukaryota</taxon>
        <taxon>Fungi</taxon>
        <taxon>Dikarya</taxon>
        <taxon>Basidiomycota</taxon>
        <taxon>Pucciniomycotina</taxon>
        <taxon>Pucciniomycetes</taxon>
        <taxon>Pucciniales</taxon>
        <taxon>Pucciniaceae</taxon>
        <taxon>Puccinia</taxon>
    </lineage>
</organism>